<dbReference type="Gene3D" id="3.40.50.1820">
    <property type="entry name" value="alpha/beta hydrolase"/>
    <property type="match status" value="1"/>
</dbReference>
<sequence length="274" mass="30106">MGHYIEVEPNVNVYVRDTGEGPAVLLLHGWPLNHAMFEYQITALTRRGFRVVALDQRGFGRSDAPAAGYGYDRLADDVRAVIDRLQLDNAALVGFSVGGAIATRYMARHAGHGIARLALLGAAAPLFTQRDGYPHGMTKDEVNEQLQALQSDRPAFLKEFGSLFLENADGSISEPFQQWLHQLGLQASAWGTVGTLETLRDEDLREDLTRIGSVDTVIFHGALDKICVPELAVSQQQAIPGARLVTFERSGHGMLFDEPDKFNEELLAFLSTKS</sequence>
<evidence type="ECO:0000256" key="1">
    <source>
        <dbReference type="ARBA" id="ARBA00022801"/>
    </source>
</evidence>
<organism evidence="3 4">
    <name type="scientific">Paenibacillus sabuli</name>
    <dbReference type="NCBI Taxonomy" id="2772509"/>
    <lineage>
        <taxon>Bacteria</taxon>
        <taxon>Bacillati</taxon>
        <taxon>Bacillota</taxon>
        <taxon>Bacilli</taxon>
        <taxon>Bacillales</taxon>
        <taxon>Paenibacillaceae</taxon>
        <taxon>Paenibacillus</taxon>
    </lineage>
</organism>
<dbReference type="InterPro" id="IPR000073">
    <property type="entry name" value="AB_hydrolase_1"/>
</dbReference>
<dbReference type="PRINTS" id="PR00111">
    <property type="entry name" value="ABHYDROLASE"/>
</dbReference>
<gene>
    <name evidence="3" type="ORF">IDH44_01075</name>
</gene>
<protein>
    <submittedName>
        <fullName evidence="3">Alpha/beta hydrolase</fullName>
    </submittedName>
</protein>
<dbReference type="PRINTS" id="PR00412">
    <property type="entry name" value="EPOXHYDRLASE"/>
</dbReference>
<dbReference type="RefSeq" id="WP_190913876.1">
    <property type="nucleotide sequence ID" value="NZ_JACXIZ010000004.1"/>
</dbReference>
<evidence type="ECO:0000313" key="3">
    <source>
        <dbReference type="EMBL" id="MBD2843768.1"/>
    </source>
</evidence>
<evidence type="ECO:0000313" key="4">
    <source>
        <dbReference type="Proteomes" id="UP000621560"/>
    </source>
</evidence>
<dbReference type="InterPro" id="IPR050266">
    <property type="entry name" value="AB_hydrolase_sf"/>
</dbReference>
<accession>A0A927GPX1</accession>
<keyword evidence="4" id="KW-1185">Reference proteome</keyword>
<dbReference type="GO" id="GO:0016020">
    <property type="term" value="C:membrane"/>
    <property type="evidence" value="ECO:0007669"/>
    <property type="project" value="TreeGrafter"/>
</dbReference>
<keyword evidence="1 3" id="KW-0378">Hydrolase</keyword>
<dbReference type="SUPFAM" id="SSF53474">
    <property type="entry name" value="alpha/beta-Hydrolases"/>
    <property type="match status" value="1"/>
</dbReference>
<dbReference type="PANTHER" id="PTHR43798:SF31">
    <property type="entry name" value="AB HYDROLASE SUPERFAMILY PROTEIN YCLE"/>
    <property type="match status" value="1"/>
</dbReference>
<name>A0A927GPX1_9BACL</name>
<dbReference type="InterPro" id="IPR000639">
    <property type="entry name" value="Epox_hydrolase-like"/>
</dbReference>
<dbReference type="InterPro" id="IPR029058">
    <property type="entry name" value="AB_hydrolase_fold"/>
</dbReference>
<comment type="caution">
    <text evidence="3">The sequence shown here is derived from an EMBL/GenBank/DDBJ whole genome shotgun (WGS) entry which is preliminary data.</text>
</comment>
<dbReference type="EMBL" id="JACXIZ010000004">
    <property type="protein sequence ID" value="MBD2843768.1"/>
    <property type="molecule type" value="Genomic_DNA"/>
</dbReference>
<dbReference type="GO" id="GO:0016787">
    <property type="term" value="F:hydrolase activity"/>
    <property type="evidence" value="ECO:0007669"/>
    <property type="project" value="UniProtKB-KW"/>
</dbReference>
<reference evidence="3" key="1">
    <citation type="submission" date="2020-09" db="EMBL/GenBank/DDBJ databases">
        <title>A novel bacterium of genus Paenibacillus, isolated from South China Sea.</title>
        <authorList>
            <person name="Huang H."/>
            <person name="Mo K."/>
            <person name="Hu Y."/>
        </authorList>
    </citation>
    <scope>NUCLEOTIDE SEQUENCE</scope>
    <source>
        <strain evidence="3">IB182496</strain>
    </source>
</reference>
<dbReference type="Proteomes" id="UP000621560">
    <property type="component" value="Unassembled WGS sequence"/>
</dbReference>
<proteinExistence type="predicted"/>
<evidence type="ECO:0000259" key="2">
    <source>
        <dbReference type="Pfam" id="PF00561"/>
    </source>
</evidence>
<dbReference type="Pfam" id="PF00561">
    <property type="entry name" value="Abhydrolase_1"/>
    <property type="match status" value="1"/>
</dbReference>
<dbReference type="PANTHER" id="PTHR43798">
    <property type="entry name" value="MONOACYLGLYCEROL LIPASE"/>
    <property type="match status" value="1"/>
</dbReference>
<dbReference type="AlphaFoldDB" id="A0A927GPX1"/>
<feature type="domain" description="AB hydrolase-1" evidence="2">
    <location>
        <begin position="22"/>
        <end position="259"/>
    </location>
</feature>